<reference evidence="1 2" key="1">
    <citation type="submission" date="2020-01" db="EMBL/GenBank/DDBJ databases">
        <title>Insect and environment-associated Actinomycetes.</title>
        <authorList>
            <person name="Currrie C."/>
            <person name="Chevrette M."/>
            <person name="Carlson C."/>
            <person name="Stubbendieck R."/>
            <person name="Wendt-Pienkowski E."/>
        </authorList>
    </citation>
    <scope>NUCLEOTIDE SEQUENCE [LARGE SCALE GENOMIC DNA]</scope>
    <source>
        <strain evidence="1 2">SID10258</strain>
    </source>
</reference>
<sequence length="132" mass="14134">MAIDYDSPTGRVRLLIPDTNESAFLLSDEQIAAFLAMARGTGTPLIKRAAASALETIASSEALVSKKLRDKDLATDGPAVAKELRDRAAKLREEADDDEDNDLADGGGLDIVDWVDPFARAWGPEGTELESC</sequence>
<dbReference type="Proteomes" id="UP000475532">
    <property type="component" value="Unassembled WGS sequence"/>
</dbReference>
<dbReference type="RefSeq" id="WP_163054309.1">
    <property type="nucleotide sequence ID" value="NZ_JAAGLI010000213.1"/>
</dbReference>
<organism evidence="1 2">
    <name type="scientific">Actinomadura bangladeshensis</name>
    <dbReference type="NCBI Taxonomy" id="453573"/>
    <lineage>
        <taxon>Bacteria</taxon>
        <taxon>Bacillati</taxon>
        <taxon>Actinomycetota</taxon>
        <taxon>Actinomycetes</taxon>
        <taxon>Streptosporangiales</taxon>
        <taxon>Thermomonosporaceae</taxon>
        <taxon>Actinomadura</taxon>
    </lineage>
</organism>
<dbReference type="EMBL" id="JAAGLI010000213">
    <property type="protein sequence ID" value="NEA22579.1"/>
    <property type="molecule type" value="Genomic_DNA"/>
</dbReference>
<protein>
    <submittedName>
        <fullName evidence="1">Uncharacterized protein</fullName>
    </submittedName>
</protein>
<gene>
    <name evidence="1" type="ORF">G3I70_08755</name>
</gene>
<name>A0A6L9QAR0_9ACTN</name>
<accession>A0A6L9QAR0</accession>
<evidence type="ECO:0000313" key="2">
    <source>
        <dbReference type="Proteomes" id="UP000475532"/>
    </source>
</evidence>
<comment type="caution">
    <text evidence="1">The sequence shown here is derived from an EMBL/GenBank/DDBJ whole genome shotgun (WGS) entry which is preliminary data.</text>
</comment>
<dbReference type="AlphaFoldDB" id="A0A6L9QAR0"/>
<evidence type="ECO:0000313" key="1">
    <source>
        <dbReference type="EMBL" id="NEA22579.1"/>
    </source>
</evidence>
<proteinExistence type="predicted"/>